<reference evidence="3 4" key="1">
    <citation type="submission" date="2017-10" db="EMBL/GenBank/DDBJ databases">
        <title>Whole genome sequencing of members of genus Pseudoxanthomonas.</title>
        <authorList>
            <person name="Kumar S."/>
            <person name="Bansal K."/>
            <person name="Kaur A."/>
            <person name="Patil P."/>
            <person name="Sharma S."/>
            <person name="Patil P.B."/>
        </authorList>
    </citation>
    <scope>NUCLEOTIDE SEQUENCE [LARGE SCALE GENOMIC DNA]</scope>
    <source>
        <strain evidence="3 4">DSM 17109</strain>
    </source>
</reference>
<dbReference type="Proteomes" id="UP000781710">
    <property type="component" value="Unassembled WGS sequence"/>
</dbReference>
<protein>
    <submittedName>
        <fullName evidence="3">Esterase</fullName>
    </submittedName>
</protein>
<feature type="region of interest" description="Disordered" evidence="1">
    <location>
        <begin position="296"/>
        <end position="327"/>
    </location>
</feature>
<evidence type="ECO:0000313" key="3">
    <source>
        <dbReference type="EMBL" id="KAF1722477.1"/>
    </source>
</evidence>
<keyword evidence="4" id="KW-1185">Reference proteome</keyword>
<dbReference type="InterPro" id="IPR052920">
    <property type="entry name" value="DNA-binding_regulatory"/>
</dbReference>
<name>A0ABQ6ZD23_9GAMM</name>
<dbReference type="PANTHER" id="PTHR43358:SF4">
    <property type="entry name" value="ALPHA_BETA HYDROLASE FOLD-1 DOMAIN-CONTAINING PROTEIN"/>
    <property type="match status" value="1"/>
</dbReference>
<dbReference type="EMBL" id="PDWW01000033">
    <property type="protein sequence ID" value="KAF1722477.1"/>
    <property type="molecule type" value="Genomic_DNA"/>
</dbReference>
<sequence>MRVRRLLIRLGVAVLLLCAAGAAGLLWLGGTLVAPRPAVVGPPPADLDAREVRIAVPHATPVAGWWLEGTPGHASVLLLHGIRSDRRAMLGRARLLSQHGYAVLLVDLPAHGESPGDAITLGWREAAAVTAARDWMREQRPGEKRAVIGLSLGGASVLLGPQPSGFDAVVLEAVYSDARQAIHNRIAMRLGDTAAALSPLLAMQAELRLGIPVRQLSPIDRIAGLGAPVLVVAGGQDRHTLPAESRAMYERARAPKSFWLLPDAAHVDFLAHAPAGYAHHVIGFLDRHLADSSRCRGQQHPAHEDVTRSGWQEGDADCEGMVSRPSP</sequence>
<dbReference type="Pfam" id="PF12697">
    <property type="entry name" value="Abhydrolase_6"/>
    <property type="match status" value="1"/>
</dbReference>
<proteinExistence type="predicted"/>
<organism evidence="3 4">
    <name type="scientific">Pseudoxanthomonas japonensis</name>
    <dbReference type="NCBI Taxonomy" id="69284"/>
    <lineage>
        <taxon>Bacteria</taxon>
        <taxon>Pseudomonadati</taxon>
        <taxon>Pseudomonadota</taxon>
        <taxon>Gammaproteobacteria</taxon>
        <taxon>Lysobacterales</taxon>
        <taxon>Lysobacteraceae</taxon>
        <taxon>Pseudoxanthomonas</taxon>
    </lineage>
</organism>
<dbReference type="PANTHER" id="PTHR43358">
    <property type="entry name" value="ALPHA/BETA-HYDROLASE"/>
    <property type="match status" value="1"/>
</dbReference>
<dbReference type="SUPFAM" id="SSF53474">
    <property type="entry name" value="alpha/beta-Hydrolases"/>
    <property type="match status" value="1"/>
</dbReference>
<accession>A0ABQ6ZD23</accession>
<comment type="caution">
    <text evidence="3">The sequence shown here is derived from an EMBL/GenBank/DDBJ whole genome shotgun (WGS) entry which is preliminary data.</text>
</comment>
<dbReference type="InterPro" id="IPR029058">
    <property type="entry name" value="AB_hydrolase_fold"/>
</dbReference>
<evidence type="ECO:0000256" key="1">
    <source>
        <dbReference type="SAM" id="MobiDB-lite"/>
    </source>
</evidence>
<evidence type="ECO:0000259" key="2">
    <source>
        <dbReference type="Pfam" id="PF12697"/>
    </source>
</evidence>
<dbReference type="Gene3D" id="3.40.50.1820">
    <property type="entry name" value="alpha/beta hydrolase"/>
    <property type="match status" value="1"/>
</dbReference>
<dbReference type="InterPro" id="IPR000073">
    <property type="entry name" value="AB_hydrolase_1"/>
</dbReference>
<feature type="domain" description="AB hydrolase-1" evidence="2">
    <location>
        <begin position="76"/>
        <end position="278"/>
    </location>
</feature>
<evidence type="ECO:0000313" key="4">
    <source>
        <dbReference type="Proteomes" id="UP000781710"/>
    </source>
</evidence>
<gene>
    <name evidence="3" type="ORF">CSC78_17100</name>
</gene>